<dbReference type="AlphaFoldDB" id="A0A7K4JXB5"/>
<feature type="non-terminal residue" evidence="11">
    <location>
        <position position="78"/>
    </location>
</feature>
<keyword evidence="9" id="KW-0472">Membrane</keyword>
<dbReference type="GO" id="GO:0000139">
    <property type="term" value="C:Golgi membrane"/>
    <property type="evidence" value="ECO:0007669"/>
    <property type="project" value="UniProtKB-SubCell"/>
</dbReference>
<protein>
    <recommendedName>
        <fullName evidence="10">Hexosyltransferase</fullName>
        <ecNumber evidence="10">2.4.1.-</ecNumber>
    </recommendedName>
</protein>
<keyword evidence="7" id="KW-1133">Transmembrane helix</keyword>
<dbReference type="Proteomes" id="UP000531151">
    <property type="component" value="Unassembled WGS sequence"/>
</dbReference>
<comment type="subcellular location">
    <subcellularLocation>
        <location evidence="1 10">Golgi apparatus membrane</location>
        <topology evidence="1 10">Single-pass type II membrane protein</topology>
    </subcellularLocation>
</comment>
<evidence type="ECO:0000256" key="3">
    <source>
        <dbReference type="ARBA" id="ARBA00022676"/>
    </source>
</evidence>
<dbReference type="PANTHER" id="PTHR11214:SF378">
    <property type="entry name" value="BETA-1,3-GALACTOSYLTRANSFERASE 4"/>
    <property type="match status" value="1"/>
</dbReference>
<evidence type="ECO:0000256" key="9">
    <source>
        <dbReference type="ARBA" id="ARBA00023136"/>
    </source>
</evidence>
<dbReference type="EMBL" id="VWPV01211539">
    <property type="protein sequence ID" value="NWH69199.1"/>
    <property type="molecule type" value="Genomic_DNA"/>
</dbReference>
<evidence type="ECO:0000313" key="11">
    <source>
        <dbReference type="EMBL" id="NWH69199.1"/>
    </source>
</evidence>
<evidence type="ECO:0000256" key="2">
    <source>
        <dbReference type="ARBA" id="ARBA00008661"/>
    </source>
</evidence>
<reference evidence="11 12" key="1">
    <citation type="submission" date="2019-09" db="EMBL/GenBank/DDBJ databases">
        <title>Bird 10,000 Genomes (B10K) Project - Family phase.</title>
        <authorList>
            <person name="Zhang G."/>
        </authorList>
    </citation>
    <scope>NUCLEOTIDE SEQUENCE [LARGE SCALE GENOMIC DNA]</scope>
    <source>
        <strain evidence="11">B10K-CU-031-07</strain>
        <tissue evidence="11">Muscle</tissue>
    </source>
</reference>
<sequence>LSPLPCSHPPPFLLVLVPSAPSHFARRQAIRETWGGWHGGGRATRTLFVLGVPGESREEALATTLALGAEASRHGDVL</sequence>
<keyword evidence="6" id="KW-0735">Signal-anchor</keyword>
<evidence type="ECO:0000256" key="5">
    <source>
        <dbReference type="ARBA" id="ARBA00022692"/>
    </source>
</evidence>
<name>A0A7K4JXB5_GEOCA</name>
<gene>
    <name evidence="11" type="primary">B3gnt6</name>
    <name evidence="11" type="ORF">GEOCAL_R14484</name>
</gene>
<evidence type="ECO:0000256" key="8">
    <source>
        <dbReference type="ARBA" id="ARBA00023034"/>
    </source>
</evidence>
<dbReference type="EC" id="2.4.1.-" evidence="10"/>
<dbReference type="PANTHER" id="PTHR11214">
    <property type="entry name" value="BETA-1,3-N-ACETYLGLUCOSAMINYLTRANSFERASE"/>
    <property type="match status" value="1"/>
</dbReference>
<dbReference type="OrthoDB" id="2139606at2759"/>
<evidence type="ECO:0000256" key="4">
    <source>
        <dbReference type="ARBA" id="ARBA00022679"/>
    </source>
</evidence>
<dbReference type="GO" id="GO:0006493">
    <property type="term" value="P:protein O-linked glycosylation"/>
    <property type="evidence" value="ECO:0007669"/>
    <property type="project" value="TreeGrafter"/>
</dbReference>
<evidence type="ECO:0000256" key="6">
    <source>
        <dbReference type="ARBA" id="ARBA00022968"/>
    </source>
</evidence>
<dbReference type="InterPro" id="IPR002659">
    <property type="entry name" value="Glyco_trans_31"/>
</dbReference>
<accession>A0A7K4JXB5</accession>
<evidence type="ECO:0000313" key="12">
    <source>
        <dbReference type="Proteomes" id="UP000531151"/>
    </source>
</evidence>
<evidence type="ECO:0000256" key="7">
    <source>
        <dbReference type="ARBA" id="ARBA00022989"/>
    </source>
</evidence>
<feature type="non-terminal residue" evidence="11">
    <location>
        <position position="1"/>
    </location>
</feature>
<evidence type="ECO:0000256" key="1">
    <source>
        <dbReference type="ARBA" id="ARBA00004323"/>
    </source>
</evidence>
<keyword evidence="3 10" id="KW-0328">Glycosyltransferase</keyword>
<organism evidence="11 12">
    <name type="scientific">Geococcyx californianus</name>
    <name type="common">Greater roadrunner</name>
    <name type="synonym">Saurothera californiana</name>
    <dbReference type="NCBI Taxonomy" id="8947"/>
    <lineage>
        <taxon>Eukaryota</taxon>
        <taxon>Metazoa</taxon>
        <taxon>Chordata</taxon>
        <taxon>Craniata</taxon>
        <taxon>Vertebrata</taxon>
        <taxon>Euteleostomi</taxon>
        <taxon>Archelosauria</taxon>
        <taxon>Archosauria</taxon>
        <taxon>Dinosauria</taxon>
        <taxon>Saurischia</taxon>
        <taxon>Theropoda</taxon>
        <taxon>Coelurosauria</taxon>
        <taxon>Aves</taxon>
        <taxon>Neognathae</taxon>
        <taxon>Neoaves</taxon>
        <taxon>Otidimorphae</taxon>
        <taxon>Cuculiformes</taxon>
        <taxon>Neomorphidae</taxon>
        <taxon>Geococcyx</taxon>
    </lineage>
</organism>
<keyword evidence="4 11" id="KW-0808">Transferase</keyword>
<evidence type="ECO:0000256" key="10">
    <source>
        <dbReference type="RuleBase" id="RU363063"/>
    </source>
</evidence>
<keyword evidence="12" id="KW-1185">Reference proteome</keyword>
<dbReference type="GO" id="GO:0016758">
    <property type="term" value="F:hexosyltransferase activity"/>
    <property type="evidence" value="ECO:0007669"/>
    <property type="project" value="InterPro"/>
</dbReference>
<comment type="similarity">
    <text evidence="2 10">Belongs to the glycosyltransferase 31 family.</text>
</comment>
<keyword evidence="8 10" id="KW-0333">Golgi apparatus</keyword>
<proteinExistence type="inferred from homology"/>
<comment type="caution">
    <text evidence="11">The sequence shown here is derived from an EMBL/GenBank/DDBJ whole genome shotgun (WGS) entry which is preliminary data.</text>
</comment>
<keyword evidence="5" id="KW-0812">Transmembrane</keyword>